<proteinExistence type="predicted"/>
<evidence type="ECO:0008006" key="4">
    <source>
        <dbReference type="Google" id="ProtNLM"/>
    </source>
</evidence>
<protein>
    <recommendedName>
        <fullName evidence="4">Myb-like domain-containing protein</fullName>
    </recommendedName>
</protein>
<dbReference type="GO" id="GO:0009739">
    <property type="term" value="P:response to gibberellin"/>
    <property type="evidence" value="ECO:0007669"/>
    <property type="project" value="TreeGrafter"/>
</dbReference>
<gene>
    <name evidence="2" type="ORF">MKW98_006465</name>
</gene>
<dbReference type="AlphaFoldDB" id="A0AAD4XD59"/>
<keyword evidence="1" id="KW-0238">DNA-binding</keyword>
<dbReference type="GO" id="GO:0003677">
    <property type="term" value="F:DNA binding"/>
    <property type="evidence" value="ECO:0007669"/>
    <property type="project" value="UniProtKB-KW"/>
</dbReference>
<dbReference type="EMBL" id="JAJJMB010010911">
    <property type="protein sequence ID" value="KAI3905831.1"/>
    <property type="molecule type" value="Genomic_DNA"/>
</dbReference>
<dbReference type="GO" id="GO:0009723">
    <property type="term" value="P:response to ethylene"/>
    <property type="evidence" value="ECO:0007669"/>
    <property type="project" value="TreeGrafter"/>
</dbReference>
<evidence type="ECO:0000313" key="3">
    <source>
        <dbReference type="Proteomes" id="UP001202328"/>
    </source>
</evidence>
<dbReference type="PANTHER" id="PTHR44191:SF4">
    <property type="entry name" value="OS01G0187900 PROTEIN"/>
    <property type="match status" value="1"/>
</dbReference>
<reference evidence="2" key="1">
    <citation type="submission" date="2022-04" db="EMBL/GenBank/DDBJ databases">
        <title>A functionally conserved STORR gene fusion in Papaver species that diverged 16.8 million years ago.</title>
        <authorList>
            <person name="Catania T."/>
        </authorList>
    </citation>
    <scope>NUCLEOTIDE SEQUENCE</scope>
    <source>
        <strain evidence="2">S-188037</strain>
    </source>
</reference>
<accession>A0AAD4XD59</accession>
<dbReference type="PANTHER" id="PTHR44191">
    <property type="entry name" value="TRANSCRIPTION FACTOR KUA1"/>
    <property type="match status" value="1"/>
</dbReference>
<comment type="caution">
    <text evidence="2">The sequence shown here is derived from an EMBL/GenBank/DDBJ whole genome shotgun (WGS) entry which is preliminary data.</text>
</comment>
<dbReference type="GO" id="GO:0006355">
    <property type="term" value="P:regulation of DNA-templated transcription"/>
    <property type="evidence" value="ECO:0007669"/>
    <property type="project" value="UniProtKB-ARBA"/>
</dbReference>
<name>A0AAD4XD59_9MAGN</name>
<dbReference type="Proteomes" id="UP001202328">
    <property type="component" value="Unassembled WGS sequence"/>
</dbReference>
<evidence type="ECO:0000313" key="2">
    <source>
        <dbReference type="EMBL" id="KAI3905831.1"/>
    </source>
</evidence>
<dbReference type="InterPro" id="IPR052245">
    <property type="entry name" value="Plant_Stress_Dev_TF"/>
</dbReference>
<organism evidence="2 3">
    <name type="scientific">Papaver atlanticum</name>
    <dbReference type="NCBI Taxonomy" id="357466"/>
    <lineage>
        <taxon>Eukaryota</taxon>
        <taxon>Viridiplantae</taxon>
        <taxon>Streptophyta</taxon>
        <taxon>Embryophyta</taxon>
        <taxon>Tracheophyta</taxon>
        <taxon>Spermatophyta</taxon>
        <taxon>Magnoliopsida</taxon>
        <taxon>Ranunculales</taxon>
        <taxon>Papaveraceae</taxon>
        <taxon>Papaveroideae</taxon>
        <taxon>Papaver</taxon>
    </lineage>
</organism>
<evidence type="ECO:0000256" key="1">
    <source>
        <dbReference type="ARBA" id="ARBA00023125"/>
    </source>
</evidence>
<sequence length="137" mass="15955">MPEILHQTGKTTRRKTSDVVPIFQIWYATRKSWQIQLISQELVRRGAPWTEDKRRFFLLGKGDWHAIARSYVVSRTPTTQVANHTTKYFIQQSIASRGNRLSSLFDMIHQISFARRRTNIYIQSEMGEADNAESLPS</sequence>
<keyword evidence="3" id="KW-1185">Reference proteome</keyword>